<gene>
    <name evidence="4" type="ORF">GCM10017790_09190</name>
</gene>
<dbReference type="RefSeq" id="WP_191252003.1">
    <property type="nucleotide sequence ID" value="NZ_BNAY01000001.1"/>
</dbReference>
<dbReference type="Proteomes" id="UP000635387">
    <property type="component" value="Unassembled WGS sequence"/>
</dbReference>
<organism evidence="4 5">
    <name type="scientific">Amycolatopsis oliviviridis</name>
    <dbReference type="NCBI Taxonomy" id="1471590"/>
    <lineage>
        <taxon>Bacteria</taxon>
        <taxon>Bacillati</taxon>
        <taxon>Actinomycetota</taxon>
        <taxon>Actinomycetes</taxon>
        <taxon>Pseudonocardiales</taxon>
        <taxon>Pseudonocardiaceae</taxon>
        <taxon>Amycolatopsis</taxon>
    </lineage>
</organism>
<accession>A0ABQ3L5Q7</accession>
<keyword evidence="2" id="KW-0597">Phosphoprotein</keyword>
<name>A0ABQ3L5Q7_9PSEU</name>
<dbReference type="EMBL" id="BNAY01000001">
    <property type="protein sequence ID" value="GHH05363.1"/>
    <property type="molecule type" value="Genomic_DNA"/>
</dbReference>
<sequence>MTKAMSLDNLGAILAECSGEDTIRLEGAARTPFDDLGYDSLALIETAAQLKLAYGVVIRDEQILEVTTPEELLELINRQLAAA</sequence>
<dbReference type="SUPFAM" id="SSF47336">
    <property type="entry name" value="ACP-like"/>
    <property type="match status" value="1"/>
</dbReference>
<dbReference type="InterPro" id="IPR036736">
    <property type="entry name" value="ACP-like_sf"/>
</dbReference>
<protein>
    <submittedName>
        <fullName evidence="4">Actinorhodin polyketide synthase acyl carrier protein</fullName>
    </submittedName>
</protein>
<proteinExistence type="predicted"/>
<dbReference type="PROSITE" id="PS00012">
    <property type="entry name" value="PHOSPHOPANTETHEINE"/>
    <property type="match status" value="1"/>
</dbReference>
<dbReference type="Pfam" id="PF00550">
    <property type="entry name" value="PP-binding"/>
    <property type="match status" value="1"/>
</dbReference>
<keyword evidence="5" id="KW-1185">Reference proteome</keyword>
<feature type="domain" description="Carrier" evidence="3">
    <location>
        <begin position="4"/>
        <end position="80"/>
    </location>
</feature>
<dbReference type="InterPro" id="IPR009081">
    <property type="entry name" value="PP-bd_ACP"/>
</dbReference>
<dbReference type="Gene3D" id="1.10.1200.10">
    <property type="entry name" value="ACP-like"/>
    <property type="match status" value="1"/>
</dbReference>
<keyword evidence="1" id="KW-0596">Phosphopantetheine</keyword>
<dbReference type="PROSITE" id="PS50075">
    <property type="entry name" value="CARRIER"/>
    <property type="match status" value="1"/>
</dbReference>
<evidence type="ECO:0000256" key="1">
    <source>
        <dbReference type="ARBA" id="ARBA00022450"/>
    </source>
</evidence>
<dbReference type="InterPro" id="IPR006162">
    <property type="entry name" value="Ppantetheine_attach_site"/>
</dbReference>
<comment type="caution">
    <text evidence="4">The sequence shown here is derived from an EMBL/GenBank/DDBJ whole genome shotgun (WGS) entry which is preliminary data.</text>
</comment>
<evidence type="ECO:0000313" key="5">
    <source>
        <dbReference type="Proteomes" id="UP000635387"/>
    </source>
</evidence>
<evidence type="ECO:0000256" key="2">
    <source>
        <dbReference type="ARBA" id="ARBA00022553"/>
    </source>
</evidence>
<evidence type="ECO:0000313" key="4">
    <source>
        <dbReference type="EMBL" id="GHH05363.1"/>
    </source>
</evidence>
<evidence type="ECO:0000259" key="3">
    <source>
        <dbReference type="PROSITE" id="PS50075"/>
    </source>
</evidence>
<reference evidence="5" key="1">
    <citation type="journal article" date="2019" name="Int. J. Syst. Evol. Microbiol.">
        <title>The Global Catalogue of Microorganisms (GCM) 10K type strain sequencing project: providing services to taxonomists for standard genome sequencing and annotation.</title>
        <authorList>
            <consortium name="The Broad Institute Genomics Platform"/>
            <consortium name="The Broad Institute Genome Sequencing Center for Infectious Disease"/>
            <person name="Wu L."/>
            <person name="Ma J."/>
        </authorList>
    </citation>
    <scope>NUCLEOTIDE SEQUENCE [LARGE SCALE GENOMIC DNA]</scope>
    <source>
        <strain evidence="5">CGMCC 4.7683</strain>
    </source>
</reference>